<dbReference type="GO" id="GO:0005829">
    <property type="term" value="C:cytosol"/>
    <property type="evidence" value="ECO:0007669"/>
    <property type="project" value="TreeGrafter"/>
</dbReference>
<dbReference type="Gene3D" id="3.20.20.100">
    <property type="entry name" value="NADP-dependent oxidoreductase domain"/>
    <property type="match status" value="1"/>
</dbReference>
<dbReference type="EMBL" id="BIFH01000064">
    <property type="protein sequence ID" value="GCE02422.1"/>
    <property type="molecule type" value="Genomic_DNA"/>
</dbReference>
<dbReference type="AlphaFoldDB" id="A0A401Z6D0"/>
<dbReference type="Pfam" id="PF00248">
    <property type="entry name" value="Aldo_ket_red"/>
    <property type="match status" value="1"/>
</dbReference>
<keyword evidence="3" id="KW-1185">Reference proteome</keyword>
<organism evidence="2 3">
    <name type="scientific">Embleya hyalina</name>
    <dbReference type="NCBI Taxonomy" id="516124"/>
    <lineage>
        <taxon>Bacteria</taxon>
        <taxon>Bacillati</taxon>
        <taxon>Actinomycetota</taxon>
        <taxon>Actinomycetes</taxon>
        <taxon>Kitasatosporales</taxon>
        <taxon>Streptomycetaceae</taxon>
        <taxon>Embleya</taxon>
    </lineage>
</organism>
<protein>
    <submittedName>
        <fullName evidence="2">Oxidoreductase</fullName>
    </submittedName>
</protein>
<feature type="domain" description="NADP-dependent oxidoreductase" evidence="1">
    <location>
        <begin position="18"/>
        <end position="310"/>
    </location>
</feature>
<dbReference type="CDD" id="cd19152">
    <property type="entry name" value="AKR_AKR15A"/>
    <property type="match status" value="1"/>
</dbReference>
<dbReference type="PANTHER" id="PTHR42686:SF1">
    <property type="entry name" value="GH17980P-RELATED"/>
    <property type="match status" value="1"/>
</dbReference>
<dbReference type="PANTHER" id="PTHR42686">
    <property type="entry name" value="GH17980P-RELATED"/>
    <property type="match status" value="1"/>
</dbReference>
<dbReference type="SUPFAM" id="SSF51430">
    <property type="entry name" value="NAD(P)-linked oxidoreductase"/>
    <property type="match status" value="1"/>
</dbReference>
<evidence type="ECO:0000313" key="2">
    <source>
        <dbReference type="EMBL" id="GCE02422.1"/>
    </source>
</evidence>
<dbReference type="InterPro" id="IPR020471">
    <property type="entry name" value="AKR"/>
</dbReference>
<dbReference type="Proteomes" id="UP000286931">
    <property type="component" value="Unassembled WGS sequence"/>
</dbReference>
<evidence type="ECO:0000313" key="3">
    <source>
        <dbReference type="Proteomes" id="UP000286931"/>
    </source>
</evidence>
<reference evidence="2 3" key="1">
    <citation type="submission" date="2018-12" db="EMBL/GenBank/DDBJ databases">
        <title>Draft genome sequence of Embleya hyalina NBRC 13850T.</title>
        <authorList>
            <person name="Komaki H."/>
            <person name="Hosoyama A."/>
            <person name="Kimura A."/>
            <person name="Ichikawa N."/>
            <person name="Tamura T."/>
        </authorList>
    </citation>
    <scope>NUCLEOTIDE SEQUENCE [LARGE SCALE GENOMIC DNA]</scope>
    <source>
        <strain evidence="2 3">NBRC 13850</strain>
    </source>
</reference>
<dbReference type="GO" id="GO:0016491">
    <property type="term" value="F:oxidoreductase activity"/>
    <property type="evidence" value="ECO:0007669"/>
    <property type="project" value="InterPro"/>
</dbReference>
<sequence>MVVKWRVVGGTDVLVSEVGLGAAPLGNLGSPIDDETAGAIVDAAWRAGIRYFDTAPHYGVGLSESRLGDALRGRPRGEFTVSTKVGRLLVDDPDAPTSGEGFVDTPARRRVRDYSADGVRRSLDASLNRLGLDRIDIVLIHDPDEHWAEAVGAAYPALAELRAQGVIGAIGVGMNQSAMPARFVAETDLDCVMLAGRYTLLDRSGADLLDLCARRGVSVLGAGVYNSGLLADPRPGATYDYAPADDRLLARALRLRDICEAYDVPLRAAALRFVAAHPAVATIVVGARDAAQITDTVTLAAEPIPDELWEEPAVR</sequence>
<gene>
    <name evidence="2" type="ORF">EHYA_10199</name>
</gene>
<name>A0A401Z6D0_9ACTN</name>
<dbReference type="InterPro" id="IPR036812">
    <property type="entry name" value="NAD(P)_OxRdtase_dom_sf"/>
</dbReference>
<dbReference type="InterPro" id="IPR023210">
    <property type="entry name" value="NADP_OxRdtase_dom"/>
</dbReference>
<proteinExistence type="predicted"/>
<accession>A0A401Z6D0</accession>
<evidence type="ECO:0000259" key="1">
    <source>
        <dbReference type="Pfam" id="PF00248"/>
    </source>
</evidence>
<comment type="caution">
    <text evidence="2">The sequence shown here is derived from an EMBL/GenBank/DDBJ whole genome shotgun (WGS) entry which is preliminary data.</text>
</comment>